<dbReference type="GO" id="GO:0006974">
    <property type="term" value="P:DNA damage response"/>
    <property type="evidence" value="ECO:0007669"/>
    <property type="project" value="TreeGrafter"/>
</dbReference>
<dbReference type="Gene3D" id="3.30.110.170">
    <property type="entry name" value="Protein of unknown function (DUF541), domain 1"/>
    <property type="match status" value="1"/>
</dbReference>
<dbReference type="AlphaFoldDB" id="A0A932CQD9"/>
<name>A0A932CQD9_UNCTE</name>
<accession>A0A932CQD9</accession>
<comment type="caution">
    <text evidence="1">The sequence shown here is derived from an EMBL/GenBank/DDBJ whole genome shotgun (WGS) entry which is preliminary data.</text>
</comment>
<evidence type="ECO:0000313" key="2">
    <source>
        <dbReference type="Proteomes" id="UP000769766"/>
    </source>
</evidence>
<dbReference type="Pfam" id="PF04402">
    <property type="entry name" value="SIMPL"/>
    <property type="match status" value="1"/>
</dbReference>
<organism evidence="1 2">
    <name type="scientific">Tectimicrobiota bacterium</name>
    <dbReference type="NCBI Taxonomy" id="2528274"/>
    <lineage>
        <taxon>Bacteria</taxon>
        <taxon>Pseudomonadati</taxon>
        <taxon>Nitrospinota/Tectimicrobiota group</taxon>
        <taxon>Candidatus Tectimicrobiota</taxon>
    </lineage>
</organism>
<protein>
    <submittedName>
        <fullName evidence="1">SIMPL domain-containing protein</fullName>
    </submittedName>
</protein>
<dbReference type="PANTHER" id="PTHR34387:SF2">
    <property type="entry name" value="SLR1258 PROTEIN"/>
    <property type="match status" value="1"/>
</dbReference>
<proteinExistence type="predicted"/>
<evidence type="ECO:0000313" key="1">
    <source>
        <dbReference type="EMBL" id="MBI2877479.1"/>
    </source>
</evidence>
<dbReference type="InterPro" id="IPR007497">
    <property type="entry name" value="SIMPL/DUF541"/>
</dbReference>
<dbReference type="InterPro" id="IPR052022">
    <property type="entry name" value="26kDa_periplasmic_antigen"/>
</dbReference>
<dbReference type="PANTHER" id="PTHR34387">
    <property type="entry name" value="SLR1258 PROTEIN"/>
    <property type="match status" value="1"/>
</dbReference>
<dbReference type="EMBL" id="JACPRF010000348">
    <property type="protein sequence ID" value="MBI2877479.1"/>
    <property type="molecule type" value="Genomic_DNA"/>
</dbReference>
<dbReference type="Gene3D" id="3.30.70.2970">
    <property type="entry name" value="Protein of unknown function (DUF541), domain 2"/>
    <property type="match status" value="1"/>
</dbReference>
<reference evidence="1" key="1">
    <citation type="submission" date="2020-07" db="EMBL/GenBank/DDBJ databases">
        <title>Huge and variable diversity of episymbiotic CPR bacteria and DPANN archaea in groundwater ecosystems.</title>
        <authorList>
            <person name="He C.Y."/>
            <person name="Keren R."/>
            <person name="Whittaker M."/>
            <person name="Farag I.F."/>
            <person name="Doudna J."/>
            <person name="Cate J.H.D."/>
            <person name="Banfield J.F."/>
        </authorList>
    </citation>
    <scope>NUCLEOTIDE SEQUENCE</scope>
    <source>
        <strain evidence="1">NC_groundwater_672_Ag_B-0.1um_62_36</strain>
    </source>
</reference>
<sequence>MVRNSRNRALSLGRGIPLVLAMAWGLALSSASAQMEGERRRSLTAVGRSERFVAPDVAWLTLAVESRHKVAGQAVADNARRMQEVMTRLRSQIGPQDKLYTLGYELFPYYDETQIRPRRMRGAMPPALDGPEMMVEAEMKGSPGKEMAEGAGKFPEILGYVVRNRIQLETGSLQGLGALIDAAIAAGADRVEGLSFAIRQESYRQELLQEAIRKAREEAEVLAKALGVKLVRVLQATPNVISPMPRRRPFLMMEARPALVPTPIEPEEVRVMAEVTVIYEIE</sequence>
<gene>
    <name evidence="1" type="ORF">HYY20_11405</name>
</gene>
<dbReference type="Proteomes" id="UP000769766">
    <property type="component" value="Unassembled WGS sequence"/>
</dbReference>